<dbReference type="EMBL" id="CP075587">
    <property type="protein sequence ID" value="QYF48103.1"/>
    <property type="molecule type" value="Genomic_DNA"/>
</dbReference>
<name>A0ABX8UYR0_9BACT</name>
<evidence type="ECO:0000313" key="1">
    <source>
        <dbReference type="EMBL" id="QYF48103.1"/>
    </source>
</evidence>
<reference evidence="1 2" key="1">
    <citation type="journal article" date="2022" name="bioRxiv">
        <title>Ecology and evolution of chlamydial symbionts of arthropods.</title>
        <authorList>
            <person name="Halter T."/>
            <person name="Koestlbacher S."/>
            <person name="Collingro A."/>
            <person name="Sixt B.S."/>
            <person name="Toenshoff E.R."/>
            <person name="Hendrickx F."/>
            <person name="Kostanjsek R."/>
            <person name="Horn M."/>
        </authorList>
    </citation>
    <scope>NUCLEOTIDE SEQUENCE [LARGE SCALE GENOMIC DNA]</scope>
    <source>
        <strain evidence="1">W744xW776</strain>
    </source>
</reference>
<dbReference type="Proteomes" id="UP000826014">
    <property type="component" value="Chromosome"/>
</dbReference>
<sequence>MYLFLNFLQKRGSLCGCNALKKNIRRLKVLFFTLRYPPLAKEGLKNVLDVSYYKGMLKKSKIENTSLDQIINLCNEIRLLNFDVRCGNISHFELLTMFSPKVGWSGLILKPFGFFCQLLMIYMP</sequence>
<evidence type="ECO:0000313" key="2">
    <source>
        <dbReference type="Proteomes" id="UP000826014"/>
    </source>
</evidence>
<gene>
    <name evidence="1" type="ORF">RHABOEDO_000203</name>
</gene>
<proteinExistence type="predicted"/>
<keyword evidence="2" id="KW-1185">Reference proteome</keyword>
<organism evidence="1 2">
    <name type="scientific">Candidatus Rhabdochlamydia oedothoracis</name>
    <dbReference type="NCBI Taxonomy" id="2720720"/>
    <lineage>
        <taxon>Bacteria</taxon>
        <taxon>Pseudomonadati</taxon>
        <taxon>Chlamydiota</taxon>
        <taxon>Chlamydiia</taxon>
        <taxon>Parachlamydiales</taxon>
        <taxon>Candidatus Rhabdochlamydiaceae</taxon>
        <taxon>Candidatus Rhabdochlamydia</taxon>
    </lineage>
</organism>
<accession>A0ABX8UYR0</accession>
<protein>
    <submittedName>
        <fullName evidence="1">Uncharacterized protein</fullName>
    </submittedName>
</protein>